<dbReference type="PROSITE" id="PS51221">
    <property type="entry name" value="TTL"/>
    <property type="match status" value="1"/>
</dbReference>
<feature type="region of interest" description="Disordered" evidence="7">
    <location>
        <begin position="954"/>
        <end position="1003"/>
    </location>
</feature>
<protein>
    <recommendedName>
        <fullName evidence="5">Tubulin--tyrosine ligase-like protein 5</fullName>
    </recommendedName>
</protein>
<dbReference type="PANTHER" id="PTHR12241">
    <property type="entry name" value="TUBULIN POLYGLUTAMYLASE"/>
    <property type="match status" value="1"/>
</dbReference>
<evidence type="ECO:0000256" key="1">
    <source>
        <dbReference type="ARBA" id="ARBA00006820"/>
    </source>
</evidence>
<feature type="compositionally biased region" description="Polar residues" evidence="7">
    <location>
        <begin position="420"/>
        <end position="432"/>
    </location>
</feature>
<feature type="compositionally biased region" description="Low complexity" evidence="7">
    <location>
        <begin position="838"/>
        <end position="847"/>
    </location>
</feature>
<evidence type="ECO:0000256" key="7">
    <source>
        <dbReference type="SAM" id="MobiDB-lite"/>
    </source>
</evidence>
<sequence length="1003" mass="113943">MPVVMARDLEETASSSEDEEAVSQEDHPCIMWTGGCRRIPVLVFHAEAILTKDNNIRVIGERYHLSYKIVRTDSRLVRSILTAHGFHEVHPSSTDYNLMWTGSHLKPFLLRTLSEAQKVNHFPRSYELTRKDRLYKNIIRMQHTHGFKAFHILPQTFLLPAEYAEFCNSYSKDRGPWIVKPVASSRGRGVYLINNPNQISLEENILVSRYINNPLLIDDFKFDVRLYVLVTSYDPLVIYLYEEGLARFATVRYDQGAKNIRNQFMHLTNYSVNKKSGDYVSCDDPEVEDYGNKWSMSAMLRYLKQEGRDTTALMAHVEDLIIKTIISAELAIATACKTFVPHRSSCFELYGFDVLIDSSLKPWLLEVNLSPSLACDAPLDLKIKASMISDMFTVVGFVCQDPAQRASTRPLYPTFESSRRNPFQKPQRSRPLSASDAEMKNLVGSAREKVPGKLGGSVLGLSMEEIRVLRRVKEENDRRGGFIRIFPTSETWEIYGSYLEHKTSMNYMLATRLFQDRGNPRRSLLTARTRMAADGAPELKVESMNSKAKLHAALYERKLLSLEVRKRRRRSGRLRAMRPKYPVITHPAEMNVKAETESEEEEEVALDNEDEEQEASQEESAGSLGENQAKYTPSLTVMAEHSPKENAVKVPEWNNKGEQCCKIETQESEPKFNLMQILQDNGNLSKVQARIAFSAYLQHVQIRLMKDSGGQTFSASWAAKEDEQMELVVRFLKRASSNLQHSLRMVLPSRRLALLERRRILAHQLGDFIIVYNKETEQMAEKKSKKKLEEEEEDGVNTENFQEFIKQASEAELEEVLTFYTQKNKSASVFLGTHSKSSKNSNSYSDSGAKGDHPETTEEVKIKQPKQQQATEIHSDKLSRSCHPNKQHSGVAKTQKEGEDGSSHSKRYNQSMVTAELQRLAEKQAARQYSPSTHISLLTQQVTNLNLASGIINRSSASTPPTLRPVLSPAGPTWSIQSDSQAPESHSTPPGSSLKRAWKESQW</sequence>
<feature type="region of interest" description="Disordered" evidence="7">
    <location>
        <begin position="1"/>
        <end position="24"/>
    </location>
</feature>
<proteinExistence type="inferred from homology"/>
<feature type="compositionally biased region" description="Basic and acidic residues" evidence="7">
    <location>
        <begin position="849"/>
        <end position="862"/>
    </location>
</feature>
<evidence type="ECO:0000256" key="3">
    <source>
        <dbReference type="ARBA" id="ARBA00022741"/>
    </source>
</evidence>
<evidence type="ECO:0000256" key="6">
    <source>
        <dbReference type="ARBA" id="ARBA00049274"/>
    </source>
</evidence>
<dbReference type="GeneID" id="103555508"/>
<feature type="compositionally biased region" description="Polar residues" evidence="7">
    <location>
        <begin position="974"/>
        <end position="991"/>
    </location>
</feature>
<evidence type="ECO:0000256" key="5">
    <source>
        <dbReference type="ARBA" id="ARBA00041448"/>
    </source>
</evidence>
<feature type="region of interest" description="Disordered" evidence="7">
    <location>
        <begin position="833"/>
        <end position="909"/>
    </location>
</feature>
<keyword evidence="3" id="KW-0547">Nucleotide-binding</keyword>
<evidence type="ECO:0000313" key="8">
    <source>
        <dbReference type="Proteomes" id="UP001652662"/>
    </source>
</evidence>
<dbReference type="Proteomes" id="UP001652662">
    <property type="component" value="Chromosome 25"/>
</dbReference>
<evidence type="ECO:0000256" key="2">
    <source>
        <dbReference type="ARBA" id="ARBA00022598"/>
    </source>
</evidence>
<dbReference type="RefSeq" id="XP_070449745.1">
    <property type="nucleotide sequence ID" value="XM_070593644.1"/>
</dbReference>
<dbReference type="InterPro" id="IPR004344">
    <property type="entry name" value="TTL/TTLL_fam"/>
</dbReference>
<feature type="region of interest" description="Disordered" evidence="7">
    <location>
        <begin position="588"/>
        <end position="628"/>
    </location>
</feature>
<dbReference type="PANTHER" id="PTHR12241:SF145">
    <property type="entry name" value="TUBULIN POLYGLUTAMYLASE TTLL5"/>
    <property type="match status" value="1"/>
</dbReference>
<name>A0ABM4MAM3_EQUPR</name>
<comment type="similarity">
    <text evidence="1">Belongs to the tubulin--tyrosine ligase family.</text>
</comment>
<evidence type="ECO:0000256" key="4">
    <source>
        <dbReference type="ARBA" id="ARBA00022840"/>
    </source>
</evidence>
<keyword evidence="8" id="KW-1185">Reference proteome</keyword>
<feature type="compositionally biased region" description="Basic and acidic residues" evidence="7">
    <location>
        <begin position="894"/>
        <end position="903"/>
    </location>
</feature>
<accession>A0ABM4MAM3</accession>
<gene>
    <name evidence="9" type="primary">TTLL5</name>
</gene>
<dbReference type="Gene3D" id="3.30.470.20">
    <property type="entry name" value="ATP-grasp fold, B domain"/>
    <property type="match status" value="1"/>
</dbReference>
<organism evidence="8 9">
    <name type="scientific">Equus przewalskii</name>
    <name type="common">Przewalski's horse</name>
    <name type="synonym">Equus caballus przewalskii</name>
    <dbReference type="NCBI Taxonomy" id="9798"/>
    <lineage>
        <taxon>Eukaryota</taxon>
        <taxon>Metazoa</taxon>
        <taxon>Chordata</taxon>
        <taxon>Craniata</taxon>
        <taxon>Vertebrata</taxon>
        <taxon>Euteleostomi</taxon>
        <taxon>Mammalia</taxon>
        <taxon>Eutheria</taxon>
        <taxon>Laurasiatheria</taxon>
        <taxon>Perissodactyla</taxon>
        <taxon>Equidae</taxon>
        <taxon>Equus</taxon>
    </lineage>
</organism>
<keyword evidence="2" id="KW-0436">Ligase</keyword>
<feature type="region of interest" description="Disordered" evidence="7">
    <location>
        <begin position="413"/>
        <end position="436"/>
    </location>
</feature>
<dbReference type="SUPFAM" id="SSF56059">
    <property type="entry name" value="Glutathione synthetase ATP-binding domain-like"/>
    <property type="match status" value="1"/>
</dbReference>
<comment type="catalytic activity">
    <reaction evidence="6">
        <text>L-glutamyl-[protein] + L-glutamate + ATP = gamma-L-glutamyl-L-glutamyl-[protein] + ADP + phosphate + H(+)</text>
        <dbReference type="Rhea" id="RHEA:60144"/>
        <dbReference type="Rhea" id="RHEA-COMP:10208"/>
        <dbReference type="Rhea" id="RHEA-COMP:15517"/>
        <dbReference type="ChEBI" id="CHEBI:15378"/>
        <dbReference type="ChEBI" id="CHEBI:29973"/>
        <dbReference type="ChEBI" id="CHEBI:29985"/>
        <dbReference type="ChEBI" id="CHEBI:30616"/>
        <dbReference type="ChEBI" id="CHEBI:43474"/>
        <dbReference type="ChEBI" id="CHEBI:143622"/>
        <dbReference type="ChEBI" id="CHEBI:456216"/>
    </reaction>
    <physiologicalReaction direction="left-to-right" evidence="6">
        <dbReference type="Rhea" id="RHEA:60145"/>
    </physiologicalReaction>
</comment>
<dbReference type="Pfam" id="PF03133">
    <property type="entry name" value="TTL"/>
    <property type="match status" value="1"/>
</dbReference>
<keyword evidence="4" id="KW-0067">ATP-binding</keyword>
<reference evidence="9" key="1">
    <citation type="submission" date="2025-08" db="UniProtKB">
        <authorList>
            <consortium name="RefSeq"/>
        </authorList>
    </citation>
    <scope>IDENTIFICATION</scope>
    <source>
        <tissue evidence="9">Blood</tissue>
    </source>
</reference>
<evidence type="ECO:0000313" key="9">
    <source>
        <dbReference type="RefSeq" id="XP_070449745.1"/>
    </source>
</evidence>
<feature type="compositionally biased region" description="Acidic residues" evidence="7">
    <location>
        <begin position="597"/>
        <end position="617"/>
    </location>
</feature>